<dbReference type="Gene3D" id="3.10.450.620">
    <property type="entry name" value="JHP933, nucleotidyltransferase-like core domain"/>
    <property type="match status" value="1"/>
</dbReference>
<protein>
    <submittedName>
        <fullName evidence="1">Conserved uncharacterized protein</fullName>
    </submittedName>
</protein>
<proteinExistence type="predicted"/>
<accession>K0NDJ4</accession>
<organism evidence="1 2">
    <name type="scientific">Desulfobacula toluolica (strain DSM 7467 / Tol2)</name>
    <dbReference type="NCBI Taxonomy" id="651182"/>
    <lineage>
        <taxon>Bacteria</taxon>
        <taxon>Pseudomonadati</taxon>
        <taxon>Thermodesulfobacteriota</taxon>
        <taxon>Desulfobacteria</taxon>
        <taxon>Desulfobacterales</taxon>
        <taxon>Desulfobacteraceae</taxon>
        <taxon>Desulfobacula</taxon>
    </lineage>
</organism>
<dbReference type="EMBL" id="FO203503">
    <property type="protein sequence ID" value="CCK78966.1"/>
    <property type="molecule type" value="Genomic_DNA"/>
</dbReference>
<dbReference type="RefSeq" id="WP_014956318.1">
    <property type="nucleotide sequence ID" value="NC_018645.1"/>
</dbReference>
<dbReference type="Proteomes" id="UP000007347">
    <property type="component" value="Chromosome"/>
</dbReference>
<evidence type="ECO:0000313" key="1">
    <source>
        <dbReference type="EMBL" id="CCK78966.1"/>
    </source>
</evidence>
<dbReference type="HOGENOM" id="CLU_064464_0_0_7"/>
<evidence type="ECO:0000313" key="2">
    <source>
        <dbReference type="Proteomes" id="UP000007347"/>
    </source>
</evidence>
<dbReference type="OrthoDB" id="5504847at2"/>
<sequence>MFHEKKILTKLVEQAMKMDGQTHMRPVIEKELLHYDILFVLDKEKLLDKLTFQGGTSLRLCYGAVRFSEDLDFVGGRSFATGHLTEMKSCIEHYIGLKYGLDVMVKEPKEMAQEPQCRDIQVDKWQIIVITEPDRRHLPRQKIKIEVANIPAYSKVPRSLQQNYEFLPDGYADTLVMVESLEEIMADKLISLVNCQTYIRHRDIWDLRWLRQQGVKINVEFIKAKLLDYKVVDYFKKLEEMRLGLPEIVHGKAFRDQMSRFIPLDVQERTLFKEKFYIFLINETALLFQELAQLLNKKDKKECGDDFLI</sequence>
<gene>
    <name evidence="1" type="ordered locus">TOL2_C07980</name>
</gene>
<name>K0NDJ4_DESTT</name>
<dbReference type="KEGG" id="dto:TOL2_C07980"/>
<dbReference type="AlphaFoldDB" id="K0NDJ4"/>
<dbReference type="Pfam" id="PF08843">
    <property type="entry name" value="AbiEii"/>
    <property type="match status" value="1"/>
</dbReference>
<keyword evidence="2" id="KW-1185">Reference proteome</keyword>
<reference evidence="1 2" key="1">
    <citation type="journal article" date="2013" name="Environ. Microbiol.">
        <title>Complete genome, catabolic sub-proteomes and key-metabolites of Desulfobacula toluolica Tol2, a marine, aromatic compound-degrading, sulfate-reducing bacterium.</title>
        <authorList>
            <person name="Wohlbrand L."/>
            <person name="Jacob J.H."/>
            <person name="Kube M."/>
            <person name="Mussmann M."/>
            <person name="Jarling R."/>
            <person name="Beck A."/>
            <person name="Amann R."/>
            <person name="Wilkes H."/>
            <person name="Reinhardt R."/>
            <person name="Rabus R."/>
        </authorList>
    </citation>
    <scope>NUCLEOTIDE SEQUENCE [LARGE SCALE GENOMIC DNA]</scope>
    <source>
        <strain evidence="2">DSM 7467 / Tol2</strain>
    </source>
</reference>
<dbReference type="PATRIC" id="fig|651182.5.peg.957"/>
<dbReference type="InterPro" id="IPR014942">
    <property type="entry name" value="AbiEii"/>
</dbReference>
<dbReference type="STRING" id="651182.TOL2_C07980"/>